<sequence>MIYNSFDNPGLVKVLTFLQTHNTEYLSGQDLSDVLRISRVAVWKHIKKIQELGYTVESKQKLGYKLISNSELLLPWEITSNLKTKKIGQQAYYFDSIDSTQNQALKMAEDPANEGAVIIAARQTGGRGRSGRKWVSPKGGIWISIILQPEFDISITTLFPIASALALSLAIEKTFLIKPELKWPNDLTIKGKKLAGMLVDVSLESNKIENLVLGVGINFDVNVKQIEKSLKGTPNFYGVASLSEQNQKVKPIQLVQTFLLELEKIYKSLSAKQTKKIISEWTQRSSTIGKNVELNTVDGKIKGKAVKVDEDGALIVSDNNKTHKIIAGDIVHLSK</sequence>
<dbReference type="PROSITE" id="PS51733">
    <property type="entry name" value="BPL_LPL_CATALYTIC"/>
    <property type="match status" value="1"/>
</dbReference>
<dbReference type="HAMAP" id="MF_00978">
    <property type="entry name" value="Bifunct_BirA"/>
    <property type="match status" value="1"/>
</dbReference>
<dbReference type="CDD" id="cd16442">
    <property type="entry name" value="BPL"/>
    <property type="match status" value="1"/>
</dbReference>
<keyword evidence="1 5" id="KW-0436">Ligase</keyword>
<dbReference type="SUPFAM" id="SSF50037">
    <property type="entry name" value="C-terminal domain of transcriptional repressors"/>
    <property type="match status" value="1"/>
</dbReference>
<dbReference type="InterPro" id="IPR003142">
    <property type="entry name" value="BPL_C"/>
</dbReference>
<dbReference type="InterPro" id="IPR036388">
    <property type="entry name" value="WH-like_DNA-bd_sf"/>
</dbReference>
<dbReference type="Gene3D" id="2.30.30.100">
    <property type="match status" value="1"/>
</dbReference>
<dbReference type="AlphaFoldDB" id="A0A7D5QYS6"/>
<gene>
    <name evidence="5" type="ORF">C5F47_03580</name>
</gene>
<keyword evidence="2" id="KW-0547">Nucleotide-binding</keyword>
<protein>
    <submittedName>
        <fullName evidence="5">Biotin--[acetyl-CoA-carboxylase] ligase</fullName>
    </submittedName>
</protein>
<dbReference type="GeneID" id="56059073"/>
<reference evidence="5 6" key="1">
    <citation type="submission" date="2018-02" db="EMBL/GenBank/DDBJ databases">
        <title>Complete genome of Nitrosopumilus cobalaminigenes HCA1.</title>
        <authorList>
            <person name="Qin W."/>
            <person name="Zheng Y."/>
            <person name="Stahl D.A."/>
        </authorList>
    </citation>
    <scope>NUCLEOTIDE SEQUENCE [LARGE SCALE GENOMIC DNA]</scope>
    <source>
        <strain evidence="5 6">HCA1</strain>
    </source>
</reference>
<dbReference type="GO" id="GO:0006355">
    <property type="term" value="P:regulation of DNA-templated transcription"/>
    <property type="evidence" value="ECO:0007669"/>
    <property type="project" value="InterPro"/>
</dbReference>
<evidence type="ECO:0000313" key="5">
    <source>
        <dbReference type="EMBL" id="QLH02700.1"/>
    </source>
</evidence>
<dbReference type="SUPFAM" id="SSF46785">
    <property type="entry name" value="Winged helix' DNA-binding domain"/>
    <property type="match status" value="1"/>
</dbReference>
<evidence type="ECO:0000256" key="2">
    <source>
        <dbReference type="ARBA" id="ARBA00022741"/>
    </source>
</evidence>
<name>A0A7D5QYS6_9ARCH</name>
<evidence type="ECO:0000256" key="1">
    <source>
        <dbReference type="ARBA" id="ARBA00022598"/>
    </source>
</evidence>
<dbReference type="Pfam" id="PF02237">
    <property type="entry name" value="BPL_C"/>
    <property type="match status" value="1"/>
</dbReference>
<keyword evidence="3" id="KW-0067">ATP-binding</keyword>
<dbReference type="InterPro" id="IPR013196">
    <property type="entry name" value="HTH_11"/>
</dbReference>
<dbReference type="GO" id="GO:0005737">
    <property type="term" value="C:cytoplasm"/>
    <property type="evidence" value="ECO:0007669"/>
    <property type="project" value="TreeGrafter"/>
</dbReference>
<feature type="domain" description="BPL/LPL catalytic" evidence="4">
    <location>
        <begin position="91"/>
        <end position="270"/>
    </location>
</feature>
<dbReference type="GO" id="GO:0005524">
    <property type="term" value="F:ATP binding"/>
    <property type="evidence" value="ECO:0007669"/>
    <property type="project" value="UniProtKB-KW"/>
</dbReference>
<dbReference type="Proteomes" id="UP000509771">
    <property type="component" value="Chromosome"/>
</dbReference>
<dbReference type="Pfam" id="PF08279">
    <property type="entry name" value="HTH_11"/>
    <property type="match status" value="1"/>
</dbReference>
<dbReference type="Gene3D" id="3.30.930.10">
    <property type="entry name" value="Bira Bifunctional Protein, Domain 2"/>
    <property type="match status" value="1"/>
</dbReference>
<dbReference type="InterPro" id="IPR045864">
    <property type="entry name" value="aa-tRNA-synth_II/BPL/LPL"/>
</dbReference>
<proteinExistence type="inferred from homology"/>
<dbReference type="PANTHER" id="PTHR12835:SF5">
    <property type="entry name" value="BIOTIN--PROTEIN LIGASE"/>
    <property type="match status" value="1"/>
</dbReference>
<dbReference type="InterPro" id="IPR004143">
    <property type="entry name" value="BPL_LPL_catalytic"/>
</dbReference>
<accession>A0A7D5QYS6</accession>
<evidence type="ECO:0000256" key="3">
    <source>
        <dbReference type="ARBA" id="ARBA00022840"/>
    </source>
</evidence>
<dbReference type="SUPFAM" id="SSF55681">
    <property type="entry name" value="Class II aaRS and biotin synthetases"/>
    <property type="match status" value="1"/>
</dbReference>
<evidence type="ECO:0000259" key="4">
    <source>
        <dbReference type="PROSITE" id="PS51733"/>
    </source>
</evidence>
<dbReference type="OrthoDB" id="46252at2157"/>
<dbReference type="PANTHER" id="PTHR12835">
    <property type="entry name" value="BIOTIN PROTEIN LIGASE"/>
    <property type="match status" value="1"/>
</dbReference>
<dbReference type="InterPro" id="IPR036390">
    <property type="entry name" value="WH_DNA-bd_sf"/>
</dbReference>
<dbReference type="InterPro" id="IPR030855">
    <property type="entry name" value="Bifunct_BirA"/>
</dbReference>
<evidence type="ECO:0000313" key="6">
    <source>
        <dbReference type="Proteomes" id="UP000509771"/>
    </source>
</evidence>
<dbReference type="GO" id="GO:0004077">
    <property type="term" value="F:biotin--[biotin carboxyl-carrier protein] ligase activity"/>
    <property type="evidence" value="ECO:0007669"/>
    <property type="project" value="InterPro"/>
</dbReference>
<organism evidence="5 6">
    <name type="scientific">Nitrosopumilus cobalaminigenes</name>
    <dbReference type="NCBI Taxonomy" id="1470066"/>
    <lineage>
        <taxon>Archaea</taxon>
        <taxon>Nitrososphaerota</taxon>
        <taxon>Nitrososphaeria</taxon>
        <taxon>Nitrosopumilales</taxon>
        <taxon>Nitrosopumilaceae</taxon>
        <taxon>Nitrosopumilus</taxon>
    </lineage>
</organism>
<keyword evidence="6" id="KW-1185">Reference proteome</keyword>
<dbReference type="Gene3D" id="1.10.10.10">
    <property type="entry name" value="Winged helix-like DNA-binding domain superfamily/Winged helix DNA-binding domain"/>
    <property type="match status" value="1"/>
</dbReference>
<dbReference type="RefSeq" id="WP_179361540.1">
    <property type="nucleotide sequence ID" value="NZ_CP026993.1"/>
</dbReference>
<dbReference type="EMBL" id="CP026993">
    <property type="protein sequence ID" value="QLH02700.1"/>
    <property type="molecule type" value="Genomic_DNA"/>
</dbReference>
<dbReference type="KEGG" id="ncl:C5F47_03580"/>
<dbReference type="Pfam" id="PF03099">
    <property type="entry name" value="BPL_LplA_LipB"/>
    <property type="match status" value="1"/>
</dbReference>
<dbReference type="InterPro" id="IPR004408">
    <property type="entry name" value="Biotin_CoA_COase_ligase"/>
</dbReference>
<dbReference type="InterPro" id="IPR008988">
    <property type="entry name" value="Transcriptional_repressor_C"/>
</dbReference>
<dbReference type="NCBIfam" id="TIGR00121">
    <property type="entry name" value="birA_ligase"/>
    <property type="match status" value="1"/>
</dbReference>